<organism evidence="8 9">
    <name type="scientific">Chitinophaga rupis</name>
    <dbReference type="NCBI Taxonomy" id="573321"/>
    <lineage>
        <taxon>Bacteria</taxon>
        <taxon>Pseudomonadati</taxon>
        <taxon>Bacteroidota</taxon>
        <taxon>Chitinophagia</taxon>
        <taxon>Chitinophagales</taxon>
        <taxon>Chitinophagaceae</taxon>
        <taxon>Chitinophaga</taxon>
    </lineage>
</organism>
<dbReference type="PANTHER" id="PTHR30329:SF21">
    <property type="entry name" value="LIPOPROTEIN YIAD-RELATED"/>
    <property type="match status" value="1"/>
</dbReference>
<dbReference type="InterPro" id="IPR011659">
    <property type="entry name" value="WD40"/>
</dbReference>
<dbReference type="PROSITE" id="PS51123">
    <property type="entry name" value="OMPA_2"/>
    <property type="match status" value="1"/>
</dbReference>
<keyword evidence="6" id="KW-0732">Signal</keyword>
<dbReference type="PRINTS" id="PR01021">
    <property type="entry name" value="OMPADOMAIN"/>
</dbReference>
<sequence>MKKFIRCWLIILLWSINAVHAQLVYDYRRTADVYYNAKDYYSAAQYYSKALGTYKSPPLHVLPYAVNGGVNAAPKERSNKIKDYETVVYRLAESYRQYNDFGNAEIYYAQTVSYNNNAAFPLARFWYGVCLRANGKYQEALDQFNQFKQSYTNADAISTRLALEIEVCEFGLSEKMNPRYSISKVGGNVNTGGANYAPVAVGNNLLLFTSSRPENPVNNEDDKKKKDNPYVNDLFTAAGRGTDFDSSVKVTIPTVKGVDQGVAALTSDGSMLFVTRWTRVNGEKQASIYVSTRQGAGWSEPKPLGQEVNVPGFSSMQPFVTPDDKYLFFASNRPGGMGKNDIWYSPLQSGTPGAAKNVGTGINSRDEEQAPYYDTRSGTFIFSSDGRVGFGGLDFFMSQGAIGNWSAPKNMGLPLNSSKDDIYYTPLDKNHPLNGGYISSDRESVCCLELFSLKRKAKSAGGMILDCDGQLPLTGATVTLLDTVQQKVLQQVTVDESGHYSFDVDIQKDYKVMAEKENYFSKAIYFNTDELVSVDSLMNPSLCLKRYEIGKPIILKDIYYDYNKAVLRPQSLIVLDTVVSIMQDNPNIIIEMGSHTDSKGTDVYNMKLSQARAQSCVDYLAGKGIPTSRMVAKGYGESRPIAPNTMPNGKDNPDGRQLNRRTEFKVLRIQPQLQ</sequence>
<dbReference type="Pfam" id="PF00691">
    <property type="entry name" value="OmpA"/>
    <property type="match status" value="1"/>
</dbReference>
<evidence type="ECO:0000256" key="2">
    <source>
        <dbReference type="ARBA" id="ARBA00023136"/>
    </source>
</evidence>
<dbReference type="EMBL" id="FOBB01000001">
    <property type="protein sequence ID" value="SEK69219.1"/>
    <property type="molecule type" value="Genomic_DNA"/>
</dbReference>
<comment type="subcellular location">
    <subcellularLocation>
        <location evidence="1">Cell outer membrane</location>
    </subcellularLocation>
</comment>
<dbReference type="SUPFAM" id="SSF103088">
    <property type="entry name" value="OmpA-like"/>
    <property type="match status" value="1"/>
</dbReference>
<dbReference type="Gene3D" id="2.60.40.1120">
    <property type="entry name" value="Carboxypeptidase-like, regulatory domain"/>
    <property type="match status" value="1"/>
</dbReference>
<gene>
    <name evidence="8" type="ORF">SAMN04488505_101708</name>
</gene>
<evidence type="ECO:0000313" key="8">
    <source>
        <dbReference type="EMBL" id="SEK69219.1"/>
    </source>
</evidence>
<proteinExistence type="predicted"/>
<dbReference type="OrthoDB" id="9809364at2"/>
<evidence type="ECO:0000313" key="9">
    <source>
        <dbReference type="Proteomes" id="UP000198984"/>
    </source>
</evidence>
<evidence type="ECO:0000256" key="4">
    <source>
        <dbReference type="PROSITE-ProRule" id="PRU00473"/>
    </source>
</evidence>
<keyword evidence="9" id="KW-1185">Reference proteome</keyword>
<dbReference type="InterPro" id="IPR036737">
    <property type="entry name" value="OmpA-like_sf"/>
</dbReference>
<dbReference type="STRING" id="573321.SAMN04488505_101708"/>
<protein>
    <submittedName>
        <fullName evidence="8">Tetratricopeptide repeat-containing protein</fullName>
    </submittedName>
</protein>
<dbReference type="InterPro" id="IPR011990">
    <property type="entry name" value="TPR-like_helical_dom_sf"/>
</dbReference>
<accession>A0A1H7J3C0</accession>
<evidence type="ECO:0000256" key="5">
    <source>
        <dbReference type="SAM" id="MobiDB-lite"/>
    </source>
</evidence>
<dbReference type="AlphaFoldDB" id="A0A1H7J3C0"/>
<dbReference type="Gene3D" id="1.25.40.10">
    <property type="entry name" value="Tetratricopeptide repeat domain"/>
    <property type="match status" value="1"/>
</dbReference>
<keyword evidence="3" id="KW-0998">Cell outer membrane</keyword>
<evidence type="ECO:0000256" key="1">
    <source>
        <dbReference type="ARBA" id="ARBA00004442"/>
    </source>
</evidence>
<dbReference type="PANTHER" id="PTHR30329">
    <property type="entry name" value="STATOR ELEMENT OF FLAGELLAR MOTOR COMPLEX"/>
    <property type="match status" value="1"/>
</dbReference>
<name>A0A1H7J3C0_9BACT</name>
<evidence type="ECO:0000256" key="3">
    <source>
        <dbReference type="ARBA" id="ARBA00023237"/>
    </source>
</evidence>
<reference evidence="8 9" key="1">
    <citation type="submission" date="2016-10" db="EMBL/GenBank/DDBJ databases">
        <authorList>
            <person name="de Groot N.N."/>
        </authorList>
    </citation>
    <scope>NUCLEOTIDE SEQUENCE [LARGE SCALE GENOMIC DNA]</scope>
    <source>
        <strain evidence="8 9">DSM 21039</strain>
    </source>
</reference>
<dbReference type="Gene3D" id="3.30.1330.60">
    <property type="entry name" value="OmpA-like domain"/>
    <property type="match status" value="1"/>
</dbReference>
<evidence type="ECO:0000256" key="6">
    <source>
        <dbReference type="SAM" id="SignalP"/>
    </source>
</evidence>
<feature type="region of interest" description="Disordered" evidence="5">
    <location>
        <begin position="211"/>
        <end position="230"/>
    </location>
</feature>
<feature type="chain" id="PRO_5011743137" evidence="6">
    <location>
        <begin position="22"/>
        <end position="674"/>
    </location>
</feature>
<dbReference type="InterPro" id="IPR006665">
    <property type="entry name" value="OmpA-like"/>
</dbReference>
<dbReference type="CDD" id="cd07185">
    <property type="entry name" value="OmpA_C-like"/>
    <property type="match status" value="1"/>
</dbReference>
<evidence type="ECO:0000259" key="7">
    <source>
        <dbReference type="PROSITE" id="PS51123"/>
    </source>
</evidence>
<dbReference type="SUPFAM" id="SSF82171">
    <property type="entry name" value="DPP6 N-terminal domain-like"/>
    <property type="match status" value="1"/>
</dbReference>
<dbReference type="SUPFAM" id="SSF49478">
    <property type="entry name" value="Cna protein B-type domain"/>
    <property type="match status" value="1"/>
</dbReference>
<dbReference type="GO" id="GO:0009279">
    <property type="term" value="C:cell outer membrane"/>
    <property type="evidence" value="ECO:0007669"/>
    <property type="project" value="UniProtKB-SubCell"/>
</dbReference>
<dbReference type="RefSeq" id="WP_089906754.1">
    <property type="nucleotide sequence ID" value="NZ_FOBB01000001.1"/>
</dbReference>
<dbReference type="InterPro" id="IPR050330">
    <property type="entry name" value="Bact_OuterMem_StrucFunc"/>
</dbReference>
<dbReference type="Pfam" id="PF07676">
    <property type="entry name" value="PD40"/>
    <property type="match status" value="1"/>
</dbReference>
<dbReference type="SUPFAM" id="SSF48452">
    <property type="entry name" value="TPR-like"/>
    <property type="match status" value="1"/>
</dbReference>
<feature type="region of interest" description="Disordered" evidence="5">
    <location>
        <begin position="638"/>
        <end position="660"/>
    </location>
</feature>
<dbReference type="Proteomes" id="UP000198984">
    <property type="component" value="Unassembled WGS sequence"/>
</dbReference>
<keyword evidence="2 4" id="KW-0472">Membrane</keyword>
<feature type="domain" description="OmpA-like" evidence="7">
    <location>
        <begin position="547"/>
        <end position="670"/>
    </location>
</feature>
<dbReference type="InterPro" id="IPR006664">
    <property type="entry name" value="OMP_bac"/>
</dbReference>
<feature type="signal peptide" evidence="6">
    <location>
        <begin position="1"/>
        <end position="21"/>
    </location>
</feature>